<dbReference type="InterPro" id="IPR045032">
    <property type="entry name" value="PEL"/>
</dbReference>
<evidence type="ECO:0000256" key="2">
    <source>
        <dbReference type="ARBA" id="ARBA00010980"/>
    </source>
</evidence>
<feature type="chain" id="PRO_5045122929" description="pectin lyase" evidence="9">
    <location>
        <begin position="21"/>
        <end position="387"/>
    </location>
</feature>
<keyword evidence="3 8" id="KW-0964">Secreted</keyword>
<dbReference type="Proteomes" id="UP001408356">
    <property type="component" value="Unassembled WGS sequence"/>
</dbReference>
<evidence type="ECO:0000256" key="8">
    <source>
        <dbReference type="RuleBase" id="RU361173"/>
    </source>
</evidence>
<keyword evidence="8" id="KW-0624">Polysaccharide degradation</keyword>
<evidence type="ECO:0000256" key="3">
    <source>
        <dbReference type="ARBA" id="ARBA00022525"/>
    </source>
</evidence>
<feature type="domain" description="Pectate lyase" evidence="10">
    <location>
        <begin position="95"/>
        <end position="310"/>
    </location>
</feature>
<evidence type="ECO:0000256" key="5">
    <source>
        <dbReference type="ARBA" id="ARBA00023239"/>
    </source>
</evidence>
<dbReference type="EMBL" id="JARVKF010000443">
    <property type="protein sequence ID" value="KAK9413104.1"/>
    <property type="molecule type" value="Genomic_DNA"/>
</dbReference>
<evidence type="ECO:0000256" key="1">
    <source>
        <dbReference type="ARBA" id="ARBA00004613"/>
    </source>
</evidence>
<dbReference type="SMART" id="SM00656">
    <property type="entry name" value="Amb_all"/>
    <property type="match status" value="1"/>
</dbReference>
<sequence>MISKQFFAVAIAALARQVSAVGVTGSAEGFAKGVTGGGSATAVYPTTTAELVSYLGDSSARVIILQQTFDFTGTEGTATETGCAPWGTGSSCQTAINQNSWCDNYESSAPDVTVSYDKAGVLGITVGSNKSIVGSGSSGVIKGKGLRLIGSSNVIIQNIKITDLNPEYVWGGDAITLDGTDLVMLTLQKVWIDHVSTSLIGRQHIVLGTDASNRVTISNCDIDGTTSWSPNCDTYHYWNVLFLGSQDLVTFKNNYLHHFSGRAPKVGGNTLLHAVNNYFYQTDSSGHAFEIDSGGMVLAEGNVFQNVVTVVTDDVEGQAFTSPSSTANTVCDTYLGRDCVLNAFGSSGTFNIVDTAFLANFEGKNIASATSADTAKSVASSAGFGNI</sequence>
<evidence type="ECO:0000313" key="12">
    <source>
        <dbReference type="Proteomes" id="UP001408356"/>
    </source>
</evidence>
<feature type="signal peptide" evidence="9">
    <location>
        <begin position="1"/>
        <end position="20"/>
    </location>
</feature>
<dbReference type="PANTHER" id="PTHR31683:SF16">
    <property type="entry name" value="PECTIN LYASE A-RELATED"/>
    <property type="match status" value="1"/>
</dbReference>
<protein>
    <recommendedName>
        <fullName evidence="7">pectin lyase</fullName>
        <ecNumber evidence="7">4.2.2.10</ecNumber>
    </recommendedName>
</protein>
<evidence type="ECO:0000256" key="9">
    <source>
        <dbReference type="SAM" id="SignalP"/>
    </source>
</evidence>
<keyword evidence="5 8" id="KW-0456">Lyase</keyword>
<accession>A0ABR2UES8</accession>
<evidence type="ECO:0000313" key="11">
    <source>
        <dbReference type="EMBL" id="KAK9413104.1"/>
    </source>
</evidence>
<name>A0ABR2UES8_9PEZI</name>
<dbReference type="InterPro" id="IPR002022">
    <property type="entry name" value="Pec_lyase"/>
</dbReference>
<evidence type="ECO:0000259" key="10">
    <source>
        <dbReference type="SMART" id="SM00656"/>
    </source>
</evidence>
<proteinExistence type="inferred from homology"/>
<comment type="catalytic activity">
    <reaction evidence="6">
        <text>Eliminative cleavage of (1-&gt;4)-alpha-D-galacturonan methyl ester to give oligosaccharides with 4-deoxy-6-O-methyl-alpha-D-galact-4-enuronosyl groups at their non-reducing ends.</text>
        <dbReference type="EC" id="4.2.2.10"/>
    </reaction>
</comment>
<organism evidence="11 12">
    <name type="scientific">Seiridium unicorne</name>
    <dbReference type="NCBI Taxonomy" id="138068"/>
    <lineage>
        <taxon>Eukaryota</taxon>
        <taxon>Fungi</taxon>
        <taxon>Dikarya</taxon>
        <taxon>Ascomycota</taxon>
        <taxon>Pezizomycotina</taxon>
        <taxon>Sordariomycetes</taxon>
        <taxon>Xylariomycetidae</taxon>
        <taxon>Amphisphaeriales</taxon>
        <taxon>Sporocadaceae</taxon>
        <taxon>Seiridium</taxon>
    </lineage>
</organism>
<dbReference type="Pfam" id="PF00544">
    <property type="entry name" value="Pectate_lyase_4"/>
    <property type="match status" value="1"/>
</dbReference>
<comment type="subcellular location">
    <subcellularLocation>
        <location evidence="1 8">Secreted</location>
    </subcellularLocation>
</comment>
<keyword evidence="8" id="KW-0119">Carbohydrate metabolism</keyword>
<dbReference type="EC" id="4.2.2.10" evidence="7"/>
<gene>
    <name evidence="11" type="ORF">SUNI508_12089</name>
</gene>
<evidence type="ECO:0000256" key="4">
    <source>
        <dbReference type="ARBA" id="ARBA00022729"/>
    </source>
</evidence>
<evidence type="ECO:0000256" key="6">
    <source>
        <dbReference type="ARBA" id="ARBA00036818"/>
    </source>
</evidence>
<comment type="similarity">
    <text evidence="2 8">Belongs to the polysaccharide lyase 1 family.</text>
</comment>
<comment type="caution">
    <text evidence="11">The sequence shown here is derived from an EMBL/GenBank/DDBJ whole genome shotgun (WGS) entry which is preliminary data.</text>
</comment>
<keyword evidence="4 9" id="KW-0732">Signal</keyword>
<dbReference type="Gene3D" id="2.160.20.10">
    <property type="entry name" value="Single-stranded right-handed beta-helix, Pectin lyase-like"/>
    <property type="match status" value="1"/>
</dbReference>
<dbReference type="PANTHER" id="PTHR31683">
    <property type="entry name" value="PECTATE LYASE 18-RELATED"/>
    <property type="match status" value="1"/>
</dbReference>
<keyword evidence="12" id="KW-1185">Reference proteome</keyword>
<dbReference type="InterPro" id="IPR011050">
    <property type="entry name" value="Pectin_lyase_fold/virulence"/>
</dbReference>
<reference evidence="11 12" key="1">
    <citation type="journal article" date="2024" name="J. Plant Pathol.">
        <title>Sequence and assembly of the genome of Seiridium unicorne, isolate CBS 538.82, causal agent of cypress canker disease.</title>
        <authorList>
            <person name="Scali E."/>
            <person name="Rocca G.D."/>
            <person name="Danti R."/>
            <person name="Garbelotto M."/>
            <person name="Barberini S."/>
            <person name="Baroncelli R."/>
            <person name="Emiliani G."/>
        </authorList>
    </citation>
    <scope>NUCLEOTIDE SEQUENCE [LARGE SCALE GENOMIC DNA]</scope>
    <source>
        <strain evidence="11 12">BM-138-508</strain>
    </source>
</reference>
<evidence type="ECO:0000256" key="7">
    <source>
        <dbReference type="ARBA" id="ARBA00039082"/>
    </source>
</evidence>
<dbReference type="SUPFAM" id="SSF51126">
    <property type="entry name" value="Pectin lyase-like"/>
    <property type="match status" value="1"/>
</dbReference>
<dbReference type="GO" id="GO:0016829">
    <property type="term" value="F:lyase activity"/>
    <property type="evidence" value="ECO:0007669"/>
    <property type="project" value="UniProtKB-KW"/>
</dbReference>
<dbReference type="InterPro" id="IPR012334">
    <property type="entry name" value="Pectin_lyas_fold"/>
</dbReference>